<evidence type="ECO:0000313" key="9">
    <source>
        <dbReference type="Proteomes" id="UP000094969"/>
    </source>
</evidence>
<dbReference type="OrthoDB" id="9802228at2"/>
<protein>
    <submittedName>
        <fullName evidence="8">Cysteine methyltransferase</fullName>
    </submittedName>
</protein>
<dbReference type="SUPFAM" id="SSF46767">
    <property type="entry name" value="Methylated DNA-protein cysteine methyltransferase, C-terminal domain"/>
    <property type="match status" value="1"/>
</dbReference>
<evidence type="ECO:0000256" key="2">
    <source>
        <dbReference type="ARBA" id="ARBA00022603"/>
    </source>
</evidence>
<evidence type="ECO:0000313" key="8">
    <source>
        <dbReference type="EMBL" id="AOO82006.1"/>
    </source>
</evidence>
<evidence type="ECO:0000259" key="7">
    <source>
        <dbReference type="Pfam" id="PF01035"/>
    </source>
</evidence>
<comment type="catalytic activity">
    <reaction evidence="1">
        <text>a 4-O-methyl-thymidine in DNA + L-cysteinyl-[protein] = a thymidine in DNA + S-methyl-L-cysteinyl-[protein]</text>
        <dbReference type="Rhea" id="RHEA:53428"/>
        <dbReference type="Rhea" id="RHEA-COMP:10131"/>
        <dbReference type="Rhea" id="RHEA-COMP:10132"/>
        <dbReference type="Rhea" id="RHEA-COMP:13555"/>
        <dbReference type="Rhea" id="RHEA-COMP:13556"/>
        <dbReference type="ChEBI" id="CHEBI:29950"/>
        <dbReference type="ChEBI" id="CHEBI:82612"/>
        <dbReference type="ChEBI" id="CHEBI:137386"/>
        <dbReference type="ChEBI" id="CHEBI:137387"/>
        <dbReference type="EC" id="2.1.1.63"/>
    </reaction>
</comment>
<sequence length="185" mass="20247">MRDIIRFAWGKSSLGDVLVAVSTKGLVAFEFANQRPAMEAALHARFPDAEIVSDASGLAELIGAMAQLVEHPSLTPDIPLDLRGTPYEINVWQMLRDIAMGETTHYGALAALLGTRDARDVTKAIANNPIAILVPCHRVLRKDGSISGYRWGVYRKKALLQREKEAVARYATARQVAEHSVRTAA</sequence>
<dbReference type="InterPro" id="IPR036217">
    <property type="entry name" value="MethylDNA_cys_MeTrfase_DNAb"/>
</dbReference>
<proteinExistence type="predicted"/>
<gene>
    <name evidence="8" type="ORF">BHK69_17510</name>
</gene>
<reference evidence="8 9" key="1">
    <citation type="journal article" date="2015" name="Antonie Van Leeuwenhoek">
        <title>Bosea vaviloviae sp. nov., a new species of slow-growing rhizobia isolated from nodules of the relict species Vavilovia formosa (Stev.) Fed.</title>
        <authorList>
            <person name="Safronova V.I."/>
            <person name="Kuznetsova I.G."/>
            <person name="Sazanova A.L."/>
            <person name="Kimeklis A.K."/>
            <person name="Belimov A.A."/>
            <person name="Andronov E.E."/>
            <person name="Pinaev A.G."/>
            <person name="Chizhevskaya E.P."/>
            <person name="Pukhaev A.R."/>
            <person name="Popov K.P."/>
            <person name="Willems A."/>
            <person name="Tikhonovich I.A."/>
        </authorList>
    </citation>
    <scope>NUCLEOTIDE SEQUENCE [LARGE SCALE GENOMIC DNA]</scope>
    <source>
        <strain evidence="8 9">Vaf18</strain>
    </source>
</reference>
<dbReference type="PANTHER" id="PTHR10815:SF14">
    <property type="entry name" value="BIFUNCTIONAL TRANSCRIPTIONAL ACTIVATOR_DNA REPAIR ENZYME ADA"/>
    <property type="match status" value="1"/>
</dbReference>
<keyword evidence="5" id="KW-0234">DNA repair</keyword>
<dbReference type="RefSeq" id="WP_069691216.1">
    <property type="nucleotide sequence ID" value="NZ_CP017147.1"/>
</dbReference>
<keyword evidence="3 8" id="KW-0808">Transferase</keyword>
<evidence type="ECO:0000256" key="4">
    <source>
        <dbReference type="ARBA" id="ARBA00022763"/>
    </source>
</evidence>
<dbReference type="SUPFAM" id="SSF53155">
    <property type="entry name" value="Methylated DNA-protein cysteine methyltransferase domain"/>
    <property type="match status" value="1"/>
</dbReference>
<dbReference type="STRING" id="1526658.BHK69_17510"/>
<dbReference type="Pfam" id="PF01035">
    <property type="entry name" value="DNA_binding_1"/>
    <property type="match status" value="1"/>
</dbReference>
<keyword evidence="9" id="KW-1185">Reference proteome</keyword>
<dbReference type="CDD" id="cd06445">
    <property type="entry name" value="ATase"/>
    <property type="match status" value="1"/>
</dbReference>
<dbReference type="InterPro" id="IPR014048">
    <property type="entry name" value="MethylDNA_cys_MeTrfase_DNA-bd"/>
</dbReference>
<dbReference type="GO" id="GO:0006281">
    <property type="term" value="P:DNA repair"/>
    <property type="evidence" value="ECO:0007669"/>
    <property type="project" value="UniProtKB-KW"/>
</dbReference>
<dbReference type="Gene3D" id="3.30.160.70">
    <property type="entry name" value="Methylated DNA-protein cysteine methyltransferase domain"/>
    <property type="match status" value="1"/>
</dbReference>
<keyword evidence="4" id="KW-0227">DNA damage</keyword>
<organism evidence="8 9">
    <name type="scientific">Bosea vaviloviae</name>
    <dbReference type="NCBI Taxonomy" id="1526658"/>
    <lineage>
        <taxon>Bacteria</taxon>
        <taxon>Pseudomonadati</taxon>
        <taxon>Pseudomonadota</taxon>
        <taxon>Alphaproteobacteria</taxon>
        <taxon>Hyphomicrobiales</taxon>
        <taxon>Boseaceae</taxon>
        <taxon>Bosea</taxon>
    </lineage>
</organism>
<evidence type="ECO:0000256" key="3">
    <source>
        <dbReference type="ARBA" id="ARBA00022679"/>
    </source>
</evidence>
<dbReference type="Gene3D" id="1.10.10.10">
    <property type="entry name" value="Winged helix-like DNA-binding domain superfamily/Winged helix DNA-binding domain"/>
    <property type="match status" value="1"/>
</dbReference>
<evidence type="ECO:0000256" key="5">
    <source>
        <dbReference type="ARBA" id="ARBA00023204"/>
    </source>
</evidence>
<dbReference type="InterPro" id="IPR001497">
    <property type="entry name" value="MethylDNA_cys_MeTrfase_AS"/>
</dbReference>
<accession>A0A1D7U3Q9</accession>
<name>A0A1D7U3Q9_9HYPH</name>
<dbReference type="KEGG" id="bvv:BHK69_17510"/>
<dbReference type="Proteomes" id="UP000094969">
    <property type="component" value="Chromosome"/>
</dbReference>
<dbReference type="PROSITE" id="PS00374">
    <property type="entry name" value="MGMT"/>
    <property type="match status" value="1"/>
</dbReference>
<comment type="catalytic activity">
    <reaction evidence="6">
        <text>a 6-O-methyl-2'-deoxyguanosine in DNA + L-cysteinyl-[protein] = S-methyl-L-cysteinyl-[protein] + a 2'-deoxyguanosine in DNA</text>
        <dbReference type="Rhea" id="RHEA:24000"/>
        <dbReference type="Rhea" id="RHEA-COMP:10131"/>
        <dbReference type="Rhea" id="RHEA-COMP:10132"/>
        <dbReference type="Rhea" id="RHEA-COMP:11367"/>
        <dbReference type="Rhea" id="RHEA-COMP:11368"/>
        <dbReference type="ChEBI" id="CHEBI:29950"/>
        <dbReference type="ChEBI" id="CHEBI:82612"/>
        <dbReference type="ChEBI" id="CHEBI:85445"/>
        <dbReference type="ChEBI" id="CHEBI:85448"/>
        <dbReference type="EC" id="2.1.1.63"/>
    </reaction>
</comment>
<dbReference type="EMBL" id="CP017147">
    <property type="protein sequence ID" value="AOO82006.1"/>
    <property type="molecule type" value="Genomic_DNA"/>
</dbReference>
<feature type="domain" description="Methylated-DNA-[protein]-cysteine S-methyltransferase DNA binding" evidence="7">
    <location>
        <begin position="88"/>
        <end position="164"/>
    </location>
</feature>
<keyword evidence="2 8" id="KW-0489">Methyltransferase</keyword>
<dbReference type="GO" id="GO:0032259">
    <property type="term" value="P:methylation"/>
    <property type="evidence" value="ECO:0007669"/>
    <property type="project" value="UniProtKB-KW"/>
</dbReference>
<evidence type="ECO:0000256" key="1">
    <source>
        <dbReference type="ARBA" id="ARBA00001286"/>
    </source>
</evidence>
<dbReference type="NCBIfam" id="TIGR00589">
    <property type="entry name" value="ogt"/>
    <property type="match status" value="1"/>
</dbReference>
<dbReference type="AlphaFoldDB" id="A0A1D7U3Q9"/>
<dbReference type="GO" id="GO:0003908">
    <property type="term" value="F:methylated-DNA-[protein]-cysteine S-methyltransferase activity"/>
    <property type="evidence" value="ECO:0007669"/>
    <property type="project" value="UniProtKB-EC"/>
</dbReference>
<dbReference type="InterPro" id="IPR036388">
    <property type="entry name" value="WH-like_DNA-bd_sf"/>
</dbReference>
<evidence type="ECO:0000256" key="6">
    <source>
        <dbReference type="ARBA" id="ARBA00049348"/>
    </source>
</evidence>
<dbReference type="InterPro" id="IPR036631">
    <property type="entry name" value="MGMT_N_sf"/>
</dbReference>
<dbReference type="PANTHER" id="PTHR10815">
    <property type="entry name" value="METHYLATED-DNA--PROTEIN-CYSTEINE METHYLTRANSFERASE"/>
    <property type="match status" value="1"/>
</dbReference>